<dbReference type="Gene3D" id="3.10.105.10">
    <property type="entry name" value="Dipeptide-binding Protein, Domain 3"/>
    <property type="match status" value="1"/>
</dbReference>
<dbReference type="PROSITE" id="PS51257">
    <property type="entry name" value="PROKAR_LIPOPROTEIN"/>
    <property type="match status" value="1"/>
</dbReference>
<dbReference type="PIRSF" id="PIRSF002741">
    <property type="entry name" value="MppA"/>
    <property type="match status" value="1"/>
</dbReference>
<keyword evidence="4" id="KW-1185">Reference proteome</keyword>
<comment type="caution">
    <text evidence="3">The sequence shown here is derived from an EMBL/GenBank/DDBJ whole genome shotgun (WGS) entry which is preliminary data.</text>
</comment>
<reference evidence="3 4" key="1">
    <citation type="submission" date="2019-05" db="EMBL/GenBank/DDBJ databases">
        <title>Psychrobacillus vulpis sp. nov., a new species isolated from feces of a red fox that inhabits in The Tablas de Daimiel Natural Park, Albacete, Spain.</title>
        <authorList>
            <person name="Rodriguez M."/>
            <person name="Reina J.C."/>
            <person name="Bejar V."/>
            <person name="Llamas I."/>
        </authorList>
    </citation>
    <scope>NUCLEOTIDE SEQUENCE [LARGE SCALE GENOMIC DNA]</scope>
    <source>
        <strain evidence="3 4">NEAU-3TGS17</strain>
    </source>
</reference>
<dbReference type="PANTHER" id="PTHR30290:SF38">
    <property type="entry name" value="D,D-DIPEPTIDE-BINDING PERIPLASMIC PROTEIN DDPA-RELATED"/>
    <property type="match status" value="1"/>
</dbReference>
<accession>A0A544SX47</accession>
<dbReference type="GO" id="GO:0043190">
    <property type="term" value="C:ATP-binding cassette (ABC) transporter complex"/>
    <property type="evidence" value="ECO:0007669"/>
    <property type="project" value="InterPro"/>
</dbReference>
<dbReference type="Proteomes" id="UP000317316">
    <property type="component" value="Unassembled WGS sequence"/>
</dbReference>
<evidence type="ECO:0000313" key="4">
    <source>
        <dbReference type="Proteomes" id="UP000317316"/>
    </source>
</evidence>
<dbReference type="Pfam" id="PF00496">
    <property type="entry name" value="SBP_bac_5"/>
    <property type="match status" value="1"/>
</dbReference>
<dbReference type="InterPro" id="IPR039424">
    <property type="entry name" value="SBP_5"/>
</dbReference>
<dbReference type="SUPFAM" id="SSF53850">
    <property type="entry name" value="Periplasmic binding protein-like II"/>
    <property type="match status" value="1"/>
</dbReference>
<dbReference type="InterPro" id="IPR000914">
    <property type="entry name" value="SBP_5_dom"/>
</dbReference>
<dbReference type="Gene3D" id="3.40.190.10">
    <property type="entry name" value="Periplasmic binding protein-like II"/>
    <property type="match status" value="1"/>
</dbReference>
<dbReference type="Gene3D" id="3.90.76.10">
    <property type="entry name" value="Dipeptide-binding Protein, Domain 1"/>
    <property type="match status" value="1"/>
</dbReference>
<dbReference type="InterPro" id="IPR030678">
    <property type="entry name" value="Peptide/Ni-bd"/>
</dbReference>
<dbReference type="AlphaFoldDB" id="A0A544SX47"/>
<proteinExistence type="predicted"/>
<dbReference type="GO" id="GO:1904680">
    <property type="term" value="F:peptide transmembrane transporter activity"/>
    <property type="evidence" value="ECO:0007669"/>
    <property type="project" value="TreeGrafter"/>
</dbReference>
<dbReference type="EMBL" id="VDGH01000012">
    <property type="protein sequence ID" value="TQR09717.1"/>
    <property type="molecule type" value="Genomic_DNA"/>
</dbReference>
<keyword evidence="1" id="KW-0732">Signal</keyword>
<dbReference type="OrthoDB" id="9796817at2"/>
<sequence length="547" mass="61755">MIKHIARRTIMQSIKRNKWMMAIVGILLIMGLAACSNNEANTSNTGNEEEDAGEPVVSETLKVAYASDPDTLDWSYTGASPTRDVAWHIFEMLFALDNDFAIQPMLAESYEVNEDRTLYTIKVREGVKFHDGSVLTAEDVVASIERWGKISSVGKTTFTHIESVTATSENEVQVKLLEPYNSLLADFAAPKSALMIIPAKVAEAAGEQPLKPEHLIGNGPYAFEKWDRGQEIVVKKFADYSAREEEDWGGLTGKKTAYFNEIKFMIVKDPQVILNGLKTGLYDYGQSIPTDLNEVVASTPNVDPVTYMNGYSTITPDKSEAPFNDIKVRQALNHALDKKVIAEATYGSEEFYQLDGALFVPKQVELYSDKGSDDYLAYDKELAKKLLEESSYNGETLKVVYSSNSEEYNKIAQVAKQQLEEVGFKVELISYEWATYLEKWGDPANWDLVVIGWSTRFSPNELGMLVPNIQSSGWYESPRWSDLIAQWGEAETEEQQKEILTEMNQTVNDELPFIKIANLTTLDIKTNKIKNYENWLGQRFWNTWKAE</sequence>
<name>A0A544SX47_9BACI</name>
<dbReference type="GO" id="GO:0015833">
    <property type="term" value="P:peptide transport"/>
    <property type="evidence" value="ECO:0007669"/>
    <property type="project" value="TreeGrafter"/>
</dbReference>
<evidence type="ECO:0000313" key="3">
    <source>
        <dbReference type="EMBL" id="TQR09717.1"/>
    </source>
</evidence>
<evidence type="ECO:0000259" key="2">
    <source>
        <dbReference type="Pfam" id="PF00496"/>
    </source>
</evidence>
<protein>
    <recommendedName>
        <fullName evidence="2">Solute-binding protein family 5 domain-containing protein</fullName>
    </recommendedName>
</protein>
<dbReference type="GO" id="GO:0042597">
    <property type="term" value="C:periplasmic space"/>
    <property type="evidence" value="ECO:0007669"/>
    <property type="project" value="UniProtKB-ARBA"/>
</dbReference>
<feature type="domain" description="Solute-binding protein family 5" evidence="2">
    <location>
        <begin position="102"/>
        <end position="460"/>
    </location>
</feature>
<evidence type="ECO:0000256" key="1">
    <source>
        <dbReference type="ARBA" id="ARBA00022729"/>
    </source>
</evidence>
<dbReference type="PANTHER" id="PTHR30290">
    <property type="entry name" value="PERIPLASMIC BINDING COMPONENT OF ABC TRANSPORTER"/>
    <property type="match status" value="1"/>
</dbReference>
<gene>
    <name evidence="3" type="ORF">FG382_18400</name>
</gene>
<organism evidence="3 4">
    <name type="scientific">Psychrobacillus lasiicapitis</name>
    <dbReference type="NCBI Taxonomy" id="1636719"/>
    <lineage>
        <taxon>Bacteria</taxon>
        <taxon>Bacillati</taxon>
        <taxon>Bacillota</taxon>
        <taxon>Bacilli</taxon>
        <taxon>Bacillales</taxon>
        <taxon>Bacillaceae</taxon>
        <taxon>Psychrobacillus</taxon>
    </lineage>
</organism>